<evidence type="ECO:0000256" key="2">
    <source>
        <dbReference type="ARBA" id="ARBA00022723"/>
    </source>
</evidence>
<comment type="caution">
    <text evidence="6">The sequence shown here is derived from an EMBL/GenBank/DDBJ whole genome shotgun (WGS) entry which is preliminary data.</text>
</comment>
<dbReference type="GO" id="GO:0046872">
    <property type="term" value="F:metal ion binding"/>
    <property type="evidence" value="ECO:0007669"/>
    <property type="project" value="UniProtKB-KW"/>
</dbReference>
<keyword evidence="4" id="KW-0862">Zinc</keyword>
<reference evidence="6" key="2">
    <citation type="journal article" date="2021" name="Syst. Appl. Microbiol.">
        <title>Roseomonas hellenica sp. nov., isolated from roots of wild-growing Alkanna tinctoria.</title>
        <authorList>
            <person name="Rat A."/>
            <person name="Naranjo H.D."/>
            <person name="Lebbe L."/>
            <person name="Cnockaert M."/>
            <person name="Krigas N."/>
            <person name="Grigoriadou K."/>
            <person name="Maloupa E."/>
            <person name="Willems A."/>
        </authorList>
    </citation>
    <scope>NUCLEOTIDE SEQUENCE</scope>
    <source>
        <strain evidence="6">LMG 28251</strain>
    </source>
</reference>
<evidence type="ECO:0000313" key="7">
    <source>
        <dbReference type="Proteomes" id="UP001196068"/>
    </source>
</evidence>
<dbReference type="InterPro" id="IPR051453">
    <property type="entry name" value="MBL_Glyoxalase_II"/>
</dbReference>
<dbReference type="Proteomes" id="UP001196068">
    <property type="component" value="Unassembled WGS sequence"/>
</dbReference>
<dbReference type="Gene3D" id="3.60.15.10">
    <property type="entry name" value="Ribonuclease Z/Hydroxyacylglutathione hydrolase-like"/>
    <property type="match status" value="1"/>
</dbReference>
<keyword evidence="2" id="KW-0479">Metal-binding</keyword>
<dbReference type="SMART" id="SM00849">
    <property type="entry name" value="Lactamase_B"/>
    <property type="match status" value="1"/>
</dbReference>
<dbReference type="CDD" id="cd07737">
    <property type="entry name" value="YcbL-like_MBL-fold"/>
    <property type="match status" value="1"/>
</dbReference>
<dbReference type="InterPro" id="IPR036866">
    <property type="entry name" value="RibonucZ/Hydroxyglut_hydro"/>
</dbReference>
<dbReference type="RefSeq" id="WP_211875716.1">
    <property type="nucleotide sequence ID" value="NZ_JAAEDH010000022.1"/>
</dbReference>
<keyword evidence="7" id="KW-1185">Reference proteome</keyword>
<dbReference type="Pfam" id="PF00753">
    <property type="entry name" value="Lactamase_B"/>
    <property type="match status" value="1"/>
</dbReference>
<dbReference type="GO" id="GO:0016787">
    <property type="term" value="F:hydrolase activity"/>
    <property type="evidence" value="ECO:0007669"/>
    <property type="project" value="UniProtKB-KW"/>
</dbReference>
<organism evidence="6 7">
    <name type="scientific">Plastoroseomonas arctica</name>
    <dbReference type="NCBI Taxonomy" id="1509237"/>
    <lineage>
        <taxon>Bacteria</taxon>
        <taxon>Pseudomonadati</taxon>
        <taxon>Pseudomonadota</taxon>
        <taxon>Alphaproteobacteria</taxon>
        <taxon>Acetobacterales</taxon>
        <taxon>Acetobacteraceae</taxon>
        <taxon>Plastoroseomonas</taxon>
    </lineage>
</organism>
<name>A0AAF1KUR7_9PROT</name>
<dbReference type="PANTHER" id="PTHR46233">
    <property type="entry name" value="HYDROXYACYLGLUTATHIONE HYDROLASE GLOC"/>
    <property type="match status" value="1"/>
</dbReference>
<dbReference type="AlphaFoldDB" id="A0AAF1KUR7"/>
<dbReference type="PANTHER" id="PTHR46233:SF3">
    <property type="entry name" value="HYDROXYACYLGLUTATHIONE HYDROLASE GLOC"/>
    <property type="match status" value="1"/>
</dbReference>
<feature type="domain" description="Metallo-beta-lactamase" evidence="5">
    <location>
        <begin position="14"/>
        <end position="194"/>
    </location>
</feature>
<comment type="cofactor">
    <cofactor evidence="1">
        <name>Zn(2+)</name>
        <dbReference type="ChEBI" id="CHEBI:29105"/>
    </cofactor>
</comment>
<gene>
    <name evidence="6" type="ORF">GXW79_17335</name>
</gene>
<accession>A0AAF1KUR7</accession>
<sequence length="215" mass="22340">MPLAIAVIPVTPFEQNCALVWDDATLRGVVIDPGGDVPAIRAAIAEHGVAVDKILLTHGHLDHAGGAADLAETLGVPILGPGIEDAPLLAALPEQGARFGLTGMRAVQPTRYLAEGETIVIGETPFEIWHCPGHTPGHLVFTSVSQGIAFVGDVIFRGSVGRTDFPYGDGAALVHAIRTKLFPLGDAIEFLCGHGPGSSFGAERRTNPYCGDPAA</sequence>
<evidence type="ECO:0000256" key="4">
    <source>
        <dbReference type="ARBA" id="ARBA00022833"/>
    </source>
</evidence>
<dbReference type="EMBL" id="JAAEDH010000022">
    <property type="protein sequence ID" value="MBR0656847.1"/>
    <property type="molecule type" value="Genomic_DNA"/>
</dbReference>
<dbReference type="SUPFAM" id="SSF56281">
    <property type="entry name" value="Metallo-hydrolase/oxidoreductase"/>
    <property type="match status" value="1"/>
</dbReference>
<reference evidence="6" key="1">
    <citation type="submission" date="2020-01" db="EMBL/GenBank/DDBJ databases">
        <authorList>
            <person name="Rat A."/>
        </authorList>
    </citation>
    <scope>NUCLEOTIDE SEQUENCE</scope>
    <source>
        <strain evidence="6">LMG 28251</strain>
    </source>
</reference>
<dbReference type="InterPro" id="IPR001279">
    <property type="entry name" value="Metallo-B-lactamas"/>
</dbReference>
<keyword evidence="3" id="KW-0378">Hydrolase</keyword>
<evidence type="ECO:0000256" key="1">
    <source>
        <dbReference type="ARBA" id="ARBA00001947"/>
    </source>
</evidence>
<proteinExistence type="predicted"/>
<evidence type="ECO:0000256" key="3">
    <source>
        <dbReference type="ARBA" id="ARBA00022801"/>
    </source>
</evidence>
<evidence type="ECO:0000313" key="6">
    <source>
        <dbReference type="EMBL" id="MBR0656847.1"/>
    </source>
</evidence>
<evidence type="ECO:0000259" key="5">
    <source>
        <dbReference type="SMART" id="SM00849"/>
    </source>
</evidence>
<protein>
    <submittedName>
        <fullName evidence="6">MBL fold metallo-hydrolase</fullName>
    </submittedName>
</protein>